<organism evidence="1">
    <name type="scientific">Ralstonia solanacearum</name>
    <name type="common">Pseudomonas solanacearum</name>
    <dbReference type="NCBI Taxonomy" id="305"/>
    <lineage>
        <taxon>Bacteria</taxon>
        <taxon>Pseudomonadati</taxon>
        <taxon>Pseudomonadota</taxon>
        <taxon>Betaproteobacteria</taxon>
        <taxon>Burkholderiales</taxon>
        <taxon>Burkholderiaceae</taxon>
        <taxon>Ralstonia</taxon>
        <taxon>Ralstonia solanacearum species complex</taxon>
    </lineage>
</organism>
<accession>A0A0S4U096</accession>
<protein>
    <submittedName>
        <fullName evidence="1">Uncharacterized protein</fullName>
    </submittedName>
</protein>
<dbReference type="AlphaFoldDB" id="A0A0S4U096"/>
<name>A0A0S4U096_RALSL</name>
<sequence length="24" mass="2536">MLSRVSGITILSLGVLVAVANREH</sequence>
<proteinExistence type="predicted"/>
<evidence type="ECO:0000313" key="1">
    <source>
        <dbReference type="EMBL" id="CUV15672.1"/>
    </source>
</evidence>
<dbReference type="EMBL" id="LN899819">
    <property type="protein sequence ID" value="CUV15672.1"/>
    <property type="molecule type" value="Genomic_DNA"/>
</dbReference>
<gene>
    <name evidence="1" type="ORF">RUN39_v1_1960012</name>
</gene>
<reference evidence="1" key="1">
    <citation type="submission" date="2015-10" db="EMBL/GenBank/DDBJ databases">
        <authorList>
            <person name="Gilbert D.G."/>
        </authorList>
    </citation>
    <scope>NUCLEOTIDE SEQUENCE</scope>
    <source>
        <strain evidence="1">Phyl III-seqv23</strain>
    </source>
</reference>